<dbReference type="InterPro" id="IPR050900">
    <property type="entry name" value="Transposase_IS3/IS150/IS904"/>
</dbReference>
<dbReference type="PROSITE" id="PS50994">
    <property type="entry name" value="INTEGRASE"/>
    <property type="match status" value="1"/>
</dbReference>
<protein>
    <submittedName>
        <fullName evidence="2">IS3 family transposase</fullName>
    </submittedName>
</protein>
<organism evidence="2 3">
    <name type="scientific">Candidatus Defluviibacterium haderslevense</name>
    <dbReference type="NCBI Taxonomy" id="2981993"/>
    <lineage>
        <taxon>Bacteria</taxon>
        <taxon>Pseudomonadati</taxon>
        <taxon>Bacteroidota</taxon>
        <taxon>Saprospiria</taxon>
        <taxon>Saprospirales</taxon>
        <taxon>Saprospiraceae</taxon>
        <taxon>Candidatus Defluviibacterium</taxon>
    </lineage>
</organism>
<name>A0A9D7S8N0_9BACT</name>
<dbReference type="Pfam" id="PF13333">
    <property type="entry name" value="rve_2"/>
    <property type="match status" value="1"/>
</dbReference>
<dbReference type="Gene3D" id="3.30.420.10">
    <property type="entry name" value="Ribonuclease H-like superfamily/Ribonuclease H"/>
    <property type="match status" value="1"/>
</dbReference>
<dbReference type="SUPFAM" id="SSF53098">
    <property type="entry name" value="Ribonuclease H-like"/>
    <property type="match status" value="1"/>
</dbReference>
<reference evidence="2 3" key="1">
    <citation type="submission" date="2020-10" db="EMBL/GenBank/DDBJ databases">
        <title>Connecting structure to function with the recovery of over 1000 high-quality activated sludge metagenome-assembled genomes encoding full-length rRNA genes using long-read sequencing.</title>
        <authorList>
            <person name="Singleton C.M."/>
            <person name="Petriglieri F."/>
            <person name="Kristensen J.M."/>
            <person name="Kirkegaard R.H."/>
            <person name="Michaelsen T.Y."/>
            <person name="Andersen M.H."/>
            <person name="Karst S.M."/>
            <person name="Dueholm M.S."/>
            <person name="Nielsen P.H."/>
            <person name="Albertsen M."/>
        </authorList>
    </citation>
    <scope>NUCLEOTIDE SEQUENCE [LARGE SCALE GENOMIC DNA]</scope>
    <source>
        <strain evidence="2">Ribe_18-Q3-R11-54_BAT3C.373</strain>
    </source>
</reference>
<dbReference type="Pfam" id="PF13276">
    <property type="entry name" value="HTH_21"/>
    <property type="match status" value="1"/>
</dbReference>
<dbReference type="InterPro" id="IPR012337">
    <property type="entry name" value="RNaseH-like_sf"/>
</dbReference>
<feature type="domain" description="Integrase catalytic" evidence="1">
    <location>
        <begin position="121"/>
        <end position="300"/>
    </location>
</feature>
<dbReference type="EMBL" id="JADKFW010000004">
    <property type="protein sequence ID" value="MBK9716916.1"/>
    <property type="molecule type" value="Genomic_DNA"/>
</dbReference>
<dbReference type="GO" id="GO:0015074">
    <property type="term" value="P:DNA integration"/>
    <property type="evidence" value="ECO:0007669"/>
    <property type="project" value="InterPro"/>
</dbReference>
<dbReference type="PANTHER" id="PTHR46889">
    <property type="entry name" value="TRANSPOSASE INSF FOR INSERTION SEQUENCE IS3B-RELATED"/>
    <property type="match status" value="1"/>
</dbReference>
<accession>A0A9D7S8N0</accession>
<dbReference type="Pfam" id="PF00665">
    <property type="entry name" value="rve"/>
    <property type="match status" value="1"/>
</dbReference>
<dbReference type="AlphaFoldDB" id="A0A9D7S8N0"/>
<dbReference type="InterPro" id="IPR036397">
    <property type="entry name" value="RNaseH_sf"/>
</dbReference>
<dbReference type="PANTHER" id="PTHR46889:SF4">
    <property type="entry name" value="TRANSPOSASE INSO FOR INSERTION SEQUENCE ELEMENT IS911B-RELATED"/>
    <property type="match status" value="1"/>
</dbReference>
<sequence>MKKSNGHLLVTKQNKFAFIEKYSSTYSVEMMSKILGVSKSGYFKWLDSVSTKEEKSHKIHETIKYEFKKSLNTYGSPRITQELNKKEIHISKSSTARLMKAMKIQARKKKKYVITTDSKHQYHVPENLLNRNFKVDQINKVWVGDITYIQVNNNWMYLTIVLDLADRMIVGWNLSDNMTANDTTIAAFRKAVKNRNLKKEDLLMFHSDRGVQYACTEFTSILEAYNCTQSMSRKGNCWDNAVAESFFKTIKSEYIYNYKIESQESARSLIFRYIEGWYNTKRIHSALDGKSPLEVFYEKVHILAA</sequence>
<evidence type="ECO:0000259" key="1">
    <source>
        <dbReference type="PROSITE" id="PS50994"/>
    </source>
</evidence>
<dbReference type="Proteomes" id="UP000808349">
    <property type="component" value="Unassembled WGS sequence"/>
</dbReference>
<gene>
    <name evidence="2" type="ORF">IPO85_05265</name>
</gene>
<dbReference type="InterPro" id="IPR001584">
    <property type="entry name" value="Integrase_cat-core"/>
</dbReference>
<dbReference type="InterPro" id="IPR025948">
    <property type="entry name" value="HTH-like_dom"/>
</dbReference>
<dbReference type="GO" id="GO:0003676">
    <property type="term" value="F:nucleic acid binding"/>
    <property type="evidence" value="ECO:0007669"/>
    <property type="project" value="InterPro"/>
</dbReference>
<evidence type="ECO:0000313" key="3">
    <source>
        <dbReference type="Proteomes" id="UP000808349"/>
    </source>
</evidence>
<dbReference type="NCBIfam" id="NF033516">
    <property type="entry name" value="transpos_IS3"/>
    <property type="match status" value="1"/>
</dbReference>
<comment type="caution">
    <text evidence="2">The sequence shown here is derived from an EMBL/GenBank/DDBJ whole genome shotgun (WGS) entry which is preliminary data.</text>
</comment>
<proteinExistence type="predicted"/>
<dbReference type="InterPro" id="IPR048020">
    <property type="entry name" value="Transpos_IS3"/>
</dbReference>
<evidence type="ECO:0000313" key="2">
    <source>
        <dbReference type="EMBL" id="MBK9716916.1"/>
    </source>
</evidence>